<reference evidence="2 3" key="1">
    <citation type="submission" date="2018-06" db="EMBL/GenBank/DDBJ databases">
        <authorList>
            <consortium name="Pathogen Informatics"/>
            <person name="Doyle S."/>
        </authorList>
    </citation>
    <scope>NUCLEOTIDE SEQUENCE [LARGE SCALE GENOMIC DNA]</scope>
    <source>
        <strain evidence="2 3">NCTC8105</strain>
    </source>
</reference>
<evidence type="ECO:0000256" key="1">
    <source>
        <dbReference type="SAM" id="MobiDB-lite"/>
    </source>
</evidence>
<accession>A0A377PF70</accession>
<evidence type="ECO:0000313" key="2">
    <source>
        <dbReference type="EMBL" id="STQ78925.1"/>
    </source>
</evidence>
<dbReference type="Proteomes" id="UP000254821">
    <property type="component" value="Unassembled WGS sequence"/>
</dbReference>
<dbReference type="EMBL" id="UGHP01000001">
    <property type="protein sequence ID" value="STQ78925.1"/>
    <property type="molecule type" value="Genomic_DNA"/>
</dbReference>
<protein>
    <submittedName>
        <fullName evidence="2">Uncharacterized protein</fullName>
    </submittedName>
</protein>
<organism evidence="2 3">
    <name type="scientific">Hafnia alvei</name>
    <dbReference type="NCBI Taxonomy" id="569"/>
    <lineage>
        <taxon>Bacteria</taxon>
        <taxon>Pseudomonadati</taxon>
        <taxon>Pseudomonadota</taxon>
        <taxon>Gammaproteobacteria</taxon>
        <taxon>Enterobacterales</taxon>
        <taxon>Hafniaceae</taxon>
        <taxon>Hafnia</taxon>
    </lineage>
</organism>
<gene>
    <name evidence="2" type="ORF">NCTC8105_00981</name>
</gene>
<name>A0A377PF70_HAFAL</name>
<evidence type="ECO:0000313" key="3">
    <source>
        <dbReference type="Proteomes" id="UP000254821"/>
    </source>
</evidence>
<sequence length="93" mass="9827">MTSGASPNSLYSHVDPKTGKVVQNAIYDSNGNVIGHVDFKNHGIGSGHYHEFPIPGNPASGHGAGKPHNPYSTIPPGWDKLPPELEPHTPIGK</sequence>
<proteinExistence type="predicted"/>
<feature type="region of interest" description="Disordered" evidence="1">
    <location>
        <begin position="50"/>
        <end position="93"/>
    </location>
</feature>
<dbReference type="AlphaFoldDB" id="A0A377PF70"/>